<accession>A0AAV1TWI4</accession>
<protein>
    <recommendedName>
        <fullName evidence="3">Polyketide synthase</fullName>
    </recommendedName>
</protein>
<evidence type="ECO:0000313" key="2">
    <source>
        <dbReference type="Proteomes" id="UP001162060"/>
    </source>
</evidence>
<sequence>MRSIGAFSPLHRCNCALRVYFTSTQDTHAMRLWLVRHMPDAGSRASRSMVSNANSTDRWFLTQDALLDVGCNVPGCA</sequence>
<name>A0AAV1TWI4_9STRA</name>
<gene>
    <name evidence="1" type="ORF">PM001_LOCUS10923</name>
</gene>
<dbReference type="AlphaFoldDB" id="A0AAV1TWI4"/>
<dbReference type="Proteomes" id="UP001162060">
    <property type="component" value="Unassembled WGS sequence"/>
</dbReference>
<comment type="caution">
    <text evidence="1">The sequence shown here is derived from an EMBL/GenBank/DDBJ whole genome shotgun (WGS) entry which is preliminary data.</text>
</comment>
<evidence type="ECO:0008006" key="3">
    <source>
        <dbReference type="Google" id="ProtNLM"/>
    </source>
</evidence>
<proteinExistence type="predicted"/>
<dbReference type="EMBL" id="CAKLBY020000090">
    <property type="protein sequence ID" value="CAK7925773.1"/>
    <property type="molecule type" value="Genomic_DNA"/>
</dbReference>
<organism evidence="1 2">
    <name type="scientific">Peronospora matthiolae</name>
    <dbReference type="NCBI Taxonomy" id="2874970"/>
    <lineage>
        <taxon>Eukaryota</taxon>
        <taxon>Sar</taxon>
        <taxon>Stramenopiles</taxon>
        <taxon>Oomycota</taxon>
        <taxon>Peronosporomycetes</taxon>
        <taxon>Peronosporales</taxon>
        <taxon>Peronosporaceae</taxon>
        <taxon>Peronospora</taxon>
    </lineage>
</organism>
<reference evidence="1" key="1">
    <citation type="submission" date="2024-01" db="EMBL/GenBank/DDBJ databases">
        <authorList>
            <person name="Webb A."/>
        </authorList>
    </citation>
    <scope>NUCLEOTIDE SEQUENCE</scope>
    <source>
        <strain evidence="1">Pm1</strain>
    </source>
</reference>
<evidence type="ECO:0000313" key="1">
    <source>
        <dbReference type="EMBL" id="CAK7925773.1"/>
    </source>
</evidence>